<accession>A0AAV1ZGV0</accession>
<dbReference type="EMBL" id="CAXIEN010000050">
    <property type="protein sequence ID" value="CAL1270764.1"/>
    <property type="molecule type" value="Genomic_DNA"/>
</dbReference>
<dbReference type="Proteomes" id="UP001497382">
    <property type="component" value="Unassembled WGS sequence"/>
</dbReference>
<reference evidence="1 2" key="1">
    <citation type="submission" date="2024-04" db="EMBL/GenBank/DDBJ databases">
        <authorList>
            <person name="Rising A."/>
            <person name="Reimegard J."/>
            <person name="Sonavane S."/>
            <person name="Akerstrom W."/>
            <person name="Nylinder S."/>
            <person name="Hedman E."/>
            <person name="Kallberg Y."/>
        </authorList>
    </citation>
    <scope>NUCLEOTIDE SEQUENCE [LARGE SCALE GENOMIC DNA]</scope>
</reference>
<proteinExistence type="predicted"/>
<gene>
    <name evidence="1" type="ORF">LARSCL_LOCUS5475</name>
</gene>
<feature type="non-terminal residue" evidence="1">
    <location>
        <position position="37"/>
    </location>
</feature>
<protein>
    <submittedName>
        <fullName evidence="1">Uncharacterized protein</fullName>
    </submittedName>
</protein>
<organism evidence="1 2">
    <name type="scientific">Larinioides sclopetarius</name>
    <dbReference type="NCBI Taxonomy" id="280406"/>
    <lineage>
        <taxon>Eukaryota</taxon>
        <taxon>Metazoa</taxon>
        <taxon>Ecdysozoa</taxon>
        <taxon>Arthropoda</taxon>
        <taxon>Chelicerata</taxon>
        <taxon>Arachnida</taxon>
        <taxon>Araneae</taxon>
        <taxon>Araneomorphae</taxon>
        <taxon>Entelegynae</taxon>
        <taxon>Araneoidea</taxon>
        <taxon>Araneidae</taxon>
        <taxon>Larinioides</taxon>
    </lineage>
</organism>
<name>A0AAV1ZGV0_9ARAC</name>
<dbReference type="AlphaFoldDB" id="A0AAV1ZGV0"/>
<sequence>METRKLMKIKAIVRKLASKSLILQIYFMNLNLCDHLS</sequence>
<keyword evidence="2" id="KW-1185">Reference proteome</keyword>
<evidence type="ECO:0000313" key="2">
    <source>
        <dbReference type="Proteomes" id="UP001497382"/>
    </source>
</evidence>
<comment type="caution">
    <text evidence="1">The sequence shown here is derived from an EMBL/GenBank/DDBJ whole genome shotgun (WGS) entry which is preliminary data.</text>
</comment>
<evidence type="ECO:0000313" key="1">
    <source>
        <dbReference type="EMBL" id="CAL1270764.1"/>
    </source>
</evidence>